<proteinExistence type="predicted"/>
<name>A0A1S8WI61_OPIVI</name>
<organism evidence="1 2">
    <name type="scientific">Opisthorchis viverrini</name>
    <name type="common">Southeast Asian liver fluke</name>
    <dbReference type="NCBI Taxonomy" id="6198"/>
    <lineage>
        <taxon>Eukaryota</taxon>
        <taxon>Metazoa</taxon>
        <taxon>Spiralia</taxon>
        <taxon>Lophotrochozoa</taxon>
        <taxon>Platyhelminthes</taxon>
        <taxon>Trematoda</taxon>
        <taxon>Digenea</taxon>
        <taxon>Opisthorchiida</taxon>
        <taxon>Opisthorchiata</taxon>
        <taxon>Opisthorchiidae</taxon>
        <taxon>Opisthorchis</taxon>
    </lineage>
</organism>
<evidence type="ECO:0000313" key="1">
    <source>
        <dbReference type="EMBL" id="OON14128.1"/>
    </source>
</evidence>
<dbReference type="EMBL" id="KV906862">
    <property type="protein sequence ID" value="OON14128.1"/>
    <property type="molecule type" value="Genomic_DNA"/>
</dbReference>
<keyword evidence="2" id="KW-1185">Reference proteome</keyword>
<sequence length="64" mass="6757">MDGAVYEWDSQKGTRTGESVLKACSYTSVTVSADTKTTYAVGSDKSLKEIVDSQAEVSEKTGGC</sequence>
<reference evidence="1 2" key="1">
    <citation type="submission" date="2015-03" db="EMBL/GenBank/DDBJ databases">
        <title>Draft genome of the nematode, Opisthorchis viverrini.</title>
        <authorList>
            <person name="Mitreva M."/>
        </authorList>
    </citation>
    <scope>NUCLEOTIDE SEQUENCE [LARGE SCALE GENOMIC DNA]</scope>
    <source>
        <strain evidence="1">Khon Kaen</strain>
    </source>
</reference>
<gene>
    <name evidence="1" type="ORF">X801_10084</name>
</gene>
<dbReference type="Proteomes" id="UP000243686">
    <property type="component" value="Unassembled WGS sequence"/>
</dbReference>
<evidence type="ECO:0000313" key="2">
    <source>
        <dbReference type="Proteomes" id="UP000243686"/>
    </source>
</evidence>
<dbReference type="AlphaFoldDB" id="A0A1S8WI61"/>
<accession>A0A1S8WI61</accession>
<evidence type="ECO:0008006" key="3">
    <source>
        <dbReference type="Google" id="ProtNLM"/>
    </source>
</evidence>
<protein>
    <recommendedName>
        <fullName evidence="3">WD domain, G-beta repeat protein</fullName>
    </recommendedName>
</protein>